<accession>A0A4S3M9K1</accession>
<organism evidence="1 2">
    <name type="scientific">Thalassobius vesicularis</name>
    <dbReference type="NCBI Taxonomy" id="1294297"/>
    <lineage>
        <taxon>Bacteria</taxon>
        <taxon>Pseudomonadati</taxon>
        <taxon>Pseudomonadota</taxon>
        <taxon>Alphaproteobacteria</taxon>
        <taxon>Rhodobacterales</taxon>
        <taxon>Roseobacteraceae</taxon>
        <taxon>Thalassovita</taxon>
    </lineage>
</organism>
<protein>
    <submittedName>
        <fullName evidence="1">Uncharacterized protein</fullName>
    </submittedName>
</protein>
<reference evidence="1 2" key="1">
    <citation type="submission" date="2019-04" db="EMBL/GenBank/DDBJ databases">
        <title>Draft genome sequence of Youngimonas vesicularis.</title>
        <authorList>
            <person name="Hameed A."/>
        </authorList>
    </citation>
    <scope>NUCLEOTIDE SEQUENCE [LARGE SCALE GENOMIC DNA]</scope>
    <source>
        <strain evidence="1 2">CC-AMW-E</strain>
    </source>
</reference>
<gene>
    <name evidence="1" type="ORF">E7681_07205</name>
</gene>
<comment type="caution">
    <text evidence="1">The sequence shown here is derived from an EMBL/GenBank/DDBJ whole genome shotgun (WGS) entry which is preliminary data.</text>
</comment>
<dbReference type="EMBL" id="SSMD01000003">
    <property type="protein sequence ID" value="THD74748.1"/>
    <property type="molecule type" value="Genomic_DNA"/>
</dbReference>
<sequence length="74" mass="8236">MTGTPGEQRVIQLVNVTASHPVGMFVDILDFPNKPAALAEFLQSQHELAAMQQIKRLTNLSIGGYFIKPCHKMR</sequence>
<proteinExistence type="predicted"/>
<name>A0A4S3M9K1_9RHOB</name>
<dbReference type="RefSeq" id="WP_168733171.1">
    <property type="nucleotide sequence ID" value="NZ_SSMD01000003.1"/>
</dbReference>
<keyword evidence="2" id="KW-1185">Reference proteome</keyword>
<dbReference type="AlphaFoldDB" id="A0A4S3M9K1"/>
<evidence type="ECO:0000313" key="1">
    <source>
        <dbReference type="EMBL" id="THD74748.1"/>
    </source>
</evidence>
<evidence type="ECO:0000313" key="2">
    <source>
        <dbReference type="Proteomes" id="UP000306113"/>
    </source>
</evidence>
<dbReference type="Proteomes" id="UP000306113">
    <property type="component" value="Unassembled WGS sequence"/>
</dbReference>